<comment type="catalytic activity">
    <reaction evidence="8">
        <text>L-seryl-[protein] + ATP = O-phospho-L-seryl-[protein] + ADP + H(+)</text>
        <dbReference type="Rhea" id="RHEA:17989"/>
        <dbReference type="Rhea" id="RHEA-COMP:9863"/>
        <dbReference type="Rhea" id="RHEA-COMP:11604"/>
        <dbReference type="ChEBI" id="CHEBI:15378"/>
        <dbReference type="ChEBI" id="CHEBI:29999"/>
        <dbReference type="ChEBI" id="CHEBI:30616"/>
        <dbReference type="ChEBI" id="CHEBI:83421"/>
        <dbReference type="ChEBI" id="CHEBI:456216"/>
        <dbReference type="EC" id="2.7.11.1"/>
    </reaction>
</comment>
<keyword evidence="3" id="KW-0808">Transferase</keyword>
<dbReference type="InterPro" id="IPR000719">
    <property type="entry name" value="Prot_kinase_dom"/>
</dbReference>
<dbReference type="PANTHER" id="PTHR43671">
    <property type="entry name" value="SERINE/THREONINE-PROTEIN KINASE NEK"/>
    <property type="match status" value="1"/>
</dbReference>
<dbReference type="KEGG" id="glz:GLAREA_01566"/>
<keyword evidence="5 11" id="KW-0418">Kinase</keyword>
<dbReference type="Proteomes" id="UP000016922">
    <property type="component" value="Unassembled WGS sequence"/>
</dbReference>
<evidence type="ECO:0000313" key="11">
    <source>
        <dbReference type="EMBL" id="EPE25654.1"/>
    </source>
</evidence>
<dbReference type="eggNOG" id="KOG0589">
    <property type="taxonomic scope" value="Eukaryota"/>
</dbReference>
<accession>S3CKB0</accession>
<dbReference type="GO" id="GO:0005524">
    <property type="term" value="F:ATP binding"/>
    <property type="evidence" value="ECO:0007669"/>
    <property type="project" value="UniProtKB-KW"/>
</dbReference>
<dbReference type="SMART" id="SM00220">
    <property type="entry name" value="S_TKc"/>
    <property type="match status" value="1"/>
</dbReference>
<gene>
    <name evidence="11" type="ORF">GLAREA_01566</name>
</gene>
<dbReference type="HOGENOM" id="CLU_748215_0_0_1"/>
<keyword evidence="12" id="KW-1185">Reference proteome</keyword>
<keyword evidence="6" id="KW-0067">ATP-binding</keyword>
<evidence type="ECO:0000256" key="8">
    <source>
        <dbReference type="ARBA" id="ARBA00048679"/>
    </source>
</evidence>
<evidence type="ECO:0000256" key="4">
    <source>
        <dbReference type="ARBA" id="ARBA00022741"/>
    </source>
</evidence>
<dbReference type="GeneID" id="19460624"/>
<evidence type="ECO:0000313" key="12">
    <source>
        <dbReference type="Proteomes" id="UP000016922"/>
    </source>
</evidence>
<evidence type="ECO:0000256" key="9">
    <source>
        <dbReference type="SAM" id="MobiDB-lite"/>
    </source>
</evidence>
<comment type="catalytic activity">
    <reaction evidence="7">
        <text>L-threonyl-[protein] + ATP = O-phospho-L-threonyl-[protein] + ADP + H(+)</text>
        <dbReference type="Rhea" id="RHEA:46608"/>
        <dbReference type="Rhea" id="RHEA-COMP:11060"/>
        <dbReference type="Rhea" id="RHEA-COMP:11605"/>
        <dbReference type="ChEBI" id="CHEBI:15378"/>
        <dbReference type="ChEBI" id="CHEBI:30013"/>
        <dbReference type="ChEBI" id="CHEBI:30616"/>
        <dbReference type="ChEBI" id="CHEBI:61977"/>
        <dbReference type="ChEBI" id="CHEBI:456216"/>
        <dbReference type="EC" id="2.7.11.1"/>
    </reaction>
</comment>
<sequence>MSVFPRYIPLDATKGDDLLSSVRVLRVSDNARFLATRISDARTKDVPIFAEKSGEGTDGFEYDSEDSESDDENATYNTKLASVILPTAALSISRILNHPNIISLVDIDRISSRAGTSRLAGPLADLTIWEDMNAGSLAYIVPSANALPPFDDKASWSMLAAQNYGRFSLPESLCWHVLRSISRALLWLHYGVKETAGVPGEYKIHDEDWQPILIMDVSPSQIWFKKPDTRKGITYGDCKLGGFQTARVTGNRMAIAESMGNEPIFKQYYHAPEIYTGSHPWTRASEIWSLGAVVYTMMTGIPPPRMFDYAWQVSRMCDKGFSEYVKPIIQDMLQTDPAERPDTFDLVDMVDNQWRQWRGNTTEGRELFDKDDEKLSEV</sequence>
<feature type="compositionally biased region" description="Acidic residues" evidence="9">
    <location>
        <begin position="58"/>
        <end position="73"/>
    </location>
</feature>
<dbReference type="RefSeq" id="XP_008086973.1">
    <property type="nucleotide sequence ID" value="XM_008088782.1"/>
</dbReference>
<dbReference type="AlphaFoldDB" id="S3CKB0"/>
<dbReference type="GO" id="GO:0004674">
    <property type="term" value="F:protein serine/threonine kinase activity"/>
    <property type="evidence" value="ECO:0007669"/>
    <property type="project" value="UniProtKB-KW"/>
</dbReference>
<dbReference type="PROSITE" id="PS50011">
    <property type="entry name" value="PROTEIN_KINASE_DOM"/>
    <property type="match status" value="1"/>
</dbReference>
<proteinExistence type="predicted"/>
<protein>
    <recommendedName>
        <fullName evidence="1">non-specific serine/threonine protein kinase</fullName>
        <ecNumber evidence="1">2.7.11.1</ecNumber>
    </recommendedName>
</protein>
<dbReference type="InterPro" id="IPR011009">
    <property type="entry name" value="Kinase-like_dom_sf"/>
</dbReference>
<organism evidence="11 12">
    <name type="scientific">Glarea lozoyensis (strain ATCC 20868 / MF5171)</name>
    <dbReference type="NCBI Taxonomy" id="1116229"/>
    <lineage>
        <taxon>Eukaryota</taxon>
        <taxon>Fungi</taxon>
        <taxon>Dikarya</taxon>
        <taxon>Ascomycota</taxon>
        <taxon>Pezizomycotina</taxon>
        <taxon>Leotiomycetes</taxon>
        <taxon>Helotiales</taxon>
        <taxon>Helotiaceae</taxon>
        <taxon>Glarea</taxon>
    </lineage>
</organism>
<keyword evidence="2" id="KW-0723">Serine/threonine-protein kinase</keyword>
<dbReference type="PANTHER" id="PTHR43671:SF98">
    <property type="entry name" value="SERINE_THREONINE-PROTEIN KINASE NEK11"/>
    <property type="match status" value="1"/>
</dbReference>
<dbReference type="InterPro" id="IPR050660">
    <property type="entry name" value="NEK_Ser/Thr_kinase"/>
</dbReference>
<dbReference type="Pfam" id="PF00069">
    <property type="entry name" value="Pkinase"/>
    <property type="match status" value="1"/>
</dbReference>
<keyword evidence="4" id="KW-0547">Nucleotide-binding</keyword>
<evidence type="ECO:0000256" key="7">
    <source>
        <dbReference type="ARBA" id="ARBA00047899"/>
    </source>
</evidence>
<feature type="domain" description="Protein kinase" evidence="10">
    <location>
        <begin position="47"/>
        <end position="355"/>
    </location>
</feature>
<evidence type="ECO:0000256" key="2">
    <source>
        <dbReference type="ARBA" id="ARBA00022527"/>
    </source>
</evidence>
<evidence type="ECO:0000256" key="6">
    <source>
        <dbReference type="ARBA" id="ARBA00022840"/>
    </source>
</evidence>
<evidence type="ECO:0000256" key="5">
    <source>
        <dbReference type="ARBA" id="ARBA00022777"/>
    </source>
</evidence>
<dbReference type="OMA" id="ETYGQCK"/>
<evidence type="ECO:0000259" key="10">
    <source>
        <dbReference type="PROSITE" id="PS50011"/>
    </source>
</evidence>
<dbReference type="OrthoDB" id="4062651at2759"/>
<reference evidence="11 12" key="1">
    <citation type="journal article" date="2013" name="BMC Genomics">
        <title>Genomics-driven discovery of the pneumocandin biosynthetic gene cluster in the fungus Glarea lozoyensis.</title>
        <authorList>
            <person name="Chen L."/>
            <person name="Yue Q."/>
            <person name="Zhang X."/>
            <person name="Xiang M."/>
            <person name="Wang C."/>
            <person name="Li S."/>
            <person name="Che Y."/>
            <person name="Ortiz-Lopez F.J."/>
            <person name="Bills G.F."/>
            <person name="Liu X."/>
            <person name="An Z."/>
        </authorList>
    </citation>
    <scope>NUCLEOTIDE SEQUENCE [LARGE SCALE GENOMIC DNA]</scope>
    <source>
        <strain evidence="12">ATCC 20868 / MF5171</strain>
    </source>
</reference>
<dbReference type="EMBL" id="KE145371">
    <property type="protein sequence ID" value="EPE25654.1"/>
    <property type="molecule type" value="Genomic_DNA"/>
</dbReference>
<dbReference type="Gene3D" id="1.10.510.10">
    <property type="entry name" value="Transferase(Phosphotransferase) domain 1"/>
    <property type="match status" value="1"/>
</dbReference>
<feature type="region of interest" description="Disordered" evidence="9">
    <location>
        <begin position="52"/>
        <end position="73"/>
    </location>
</feature>
<evidence type="ECO:0000256" key="3">
    <source>
        <dbReference type="ARBA" id="ARBA00022679"/>
    </source>
</evidence>
<dbReference type="SUPFAM" id="SSF56112">
    <property type="entry name" value="Protein kinase-like (PK-like)"/>
    <property type="match status" value="1"/>
</dbReference>
<dbReference type="EC" id="2.7.11.1" evidence="1"/>
<evidence type="ECO:0000256" key="1">
    <source>
        <dbReference type="ARBA" id="ARBA00012513"/>
    </source>
</evidence>
<name>S3CKB0_GLAL2</name>